<keyword evidence="2" id="KW-0902">Two-component regulatory system</keyword>
<dbReference type="EMBL" id="JAMKFE010000012">
    <property type="protein sequence ID" value="MCM5681517.1"/>
    <property type="molecule type" value="Genomic_DNA"/>
</dbReference>
<dbReference type="Pfam" id="PF00486">
    <property type="entry name" value="Trans_reg_C"/>
    <property type="match status" value="1"/>
</dbReference>
<dbReference type="PANTHER" id="PTHR48111:SF1">
    <property type="entry name" value="TWO-COMPONENT RESPONSE REGULATOR ORR33"/>
    <property type="match status" value="1"/>
</dbReference>
<dbReference type="SMART" id="SM00862">
    <property type="entry name" value="Trans_reg_C"/>
    <property type="match status" value="1"/>
</dbReference>
<dbReference type="PANTHER" id="PTHR48111">
    <property type="entry name" value="REGULATOR OF RPOS"/>
    <property type="match status" value="1"/>
</dbReference>
<name>A0ABT0YRY9_9BURK</name>
<reference evidence="8" key="1">
    <citation type="submission" date="2022-05" db="EMBL/GenBank/DDBJ databases">
        <title>Schlegelella sp. nov., isolated from mangrove soil.</title>
        <authorList>
            <person name="Liu Y."/>
            <person name="Ge X."/>
            <person name="Liu W."/>
        </authorList>
    </citation>
    <scope>NUCLEOTIDE SEQUENCE</scope>
    <source>
        <strain evidence="8">S2-27</strain>
    </source>
</reference>
<evidence type="ECO:0000256" key="4">
    <source>
        <dbReference type="ARBA" id="ARBA00023125"/>
    </source>
</evidence>
<dbReference type="InterPro" id="IPR016032">
    <property type="entry name" value="Sig_transdc_resp-reg_C-effctor"/>
</dbReference>
<dbReference type="SUPFAM" id="SSF52172">
    <property type="entry name" value="CheY-like"/>
    <property type="match status" value="1"/>
</dbReference>
<evidence type="ECO:0000256" key="6">
    <source>
        <dbReference type="PROSITE-ProRule" id="PRU01091"/>
    </source>
</evidence>
<gene>
    <name evidence="8" type="ORF">M8A51_18475</name>
</gene>
<evidence type="ECO:0000313" key="9">
    <source>
        <dbReference type="Proteomes" id="UP001165541"/>
    </source>
</evidence>
<dbReference type="RefSeq" id="WP_251779997.1">
    <property type="nucleotide sequence ID" value="NZ_JAMKFE010000012.1"/>
</dbReference>
<keyword evidence="4 6" id="KW-0238">DNA-binding</keyword>
<keyword evidence="3" id="KW-0805">Transcription regulation</keyword>
<evidence type="ECO:0000259" key="7">
    <source>
        <dbReference type="PROSITE" id="PS51755"/>
    </source>
</evidence>
<evidence type="ECO:0000256" key="2">
    <source>
        <dbReference type="ARBA" id="ARBA00023012"/>
    </source>
</evidence>
<dbReference type="InterPro" id="IPR036388">
    <property type="entry name" value="WH-like_DNA-bd_sf"/>
</dbReference>
<evidence type="ECO:0000313" key="8">
    <source>
        <dbReference type="EMBL" id="MCM5681517.1"/>
    </source>
</evidence>
<dbReference type="Gene3D" id="1.10.10.10">
    <property type="entry name" value="Winged helix-like DNA-binding domain superfamily/Winged helix DNA-binding domain"/>
    <property type="match status" value="1"/>
</dbReference>
<keyword evidence="9" id="KW-1185">Reference proteome</keyword>
<feature type="domain" description="OmpR/PhoB-type" evidence="7">
    <location>
        <begin position="135"/>
        <end position="237"/>
    </location>
</feature>
<dbReference type="CDD" id="cd00383">
    <property type="entry name" value="trans_reg_C"/>
    <property type="match status" value="1"/>
</dbReference>
<keyword evidence="5" id="KW-0804">Transcription</keyword>
<dbReference type="SUPFAM" id="SSF46894">
    <property type="entry name" value="C-terminal effector domain of the bipartite response regulators"/>
    <property type="match status" value="1"/>
</dbReference>
<keyword evidence="1" id="KW-0597">Phosphoprotein</keyword>
<evidence type="ECO:0000256" key="1">
    <source>
        <dbReference type="ARBA" id="ARBA00022553"/>
    </source>
</evidence>
<protein>
    <submittedName>
        <fullName evidence="8">Response regulator transcription factor</fullName>
    </submittedName>
</protein>
<sequence>MSSAPNTTQPGPSRVAALFINRWTEASVSGALETEGMRMRRLRTAAELVSALHTADFDIAIIEDSGSHLAGCLAALRFRGTTTVPIIAVGNGSAAEIASALRLGVADYAVIGEANNTLVNRIRARVEVCRQPEQRASQHVGPCTLDAESRTLRYRGGELQLTWREFALAWVLFESPGQVVHLHTISRQVWGTDISVAKRTIEQHVCRLRRKLLLACESADQMLVLHAVTNVGYRMVAEARTTSRRLHVALPAVGLTAAPVVSAVEP</sequence>
<dbReference type="PROSITE" id="PS51755">
    <property type="entry name" value="OMPR_PHOB"/>
    <property type="match status" value="1"/>
</dbReference>
<feature type="DNA-binding region" description="OmpR/PhoB-type" evidence="6">
    <location>
        <begin position="135"/>
        <end position="237"/>
    </location>
</feature>
<dbReference type="Proteomes" id="UP001165541">
    <property type="component" value="Unassembled WGS sequence"/>
</dbReference>
<evidence type="ECO:0000256" key="3">
    <source>
        <dbReference type="ARBA" id="ARBA00023015"/>
    </source>
</evidence>
<accession>A0ABT0YRY9</accession>
<dbReference type="InterPro" id="IPR039420">
    <property type="entry name" value="WalR-like"/>
</dbReference>
<proteinExistence type="predicted"/>
<dbReference type="InterPro" id="IPR011006">
    <property type="entry name" value="CheY-like_superfamily"/>
</dbReference>
<evidence type="ECO:0000256" key="5">
    <source>
        <dbReference type="ARBA" id="ARBA00023163"/>
    </source>
</evidence>
<organism evidence="8 9">
    <name type="scientific">Caldimonas mangrovi</name>
    <dbReference type="NCBI Taxonomy" id="2944811"/>
    <lineage>
        <taxon>Bacteria</taxon>
        <taxon>Pseudomonadati</taxon>
        <taxon>Pseudomonadota</taxon>
        <taxon>Betaproteobacteria</taxon>
        <taxon>Burkholderiales</taxon>
        <taxon>Sphaerotilaceae</taxon>
        <taxon>Caldimonas</taxon>
    </lineage>
</organism>
<dbReference type="InterPro" id="IPR001867">
    <property type="entry name" value="OmpR/PhoB-type_DNA-bd"/>
</dbReference>
<comment type="caution">
    <text evidence="8">The sequence shown here is derived from an EMBL/GenBank/DDBJ whole genome shotgun (WGS) entry which is preliminary data.</text>
</comment>